<dbReference type="Proteomes" id="UP001056291">
    <property type="component" value="Chromosome"/>
</dbReference>
<evidence type="ECO:0000256" key="15">
    <source>
        <dbReference type="PIRNR" id="PIRNR000167"/>
    </source>
</evidence>
<dbReference type="Gene3D" id="1.10.10.920">
    <property type="match status" value="1"/>
</dbReference>
<evidence type="ECO:0000256" key="10">
    <source>
        <dbReference type="ARBA" id="ARBA00023004"/>
    </source>
</evidence>
<dbReference type="InterPro" id="IPR004558">
    <property type="entry name" value="Coprogen_oxidase_HemN"/>
</dbReference>
<keyword evidence="5 15" id="KW-0004">4Fe-4S</keyword>
<dbReference type="InterPro" id="IPR006638">
    <property type="entry name" value="Elp3/MiaA/NifB-like_rSAM"/>
</dbReference>
<evidence type="ECO:0000259" key="16">
    <source>
        <dbReference type="PROSITE" id="PS51918"/>
    </source>
</evidence>
<accession>A0ABY4VZR6</accession>
<dbReference type="InterPro" id="IPR023404">
    <property type="entry name" value="rSAM_horseshoe"/>
</dbReference>
<evidence type="ECO:0000256" key="12">
    <source>
        <dbReference type="ARBA" id="ARBA00023244"/>
    </source>
</evidence>
<keyword evidence="6 15" id="KW-0963">Cytoplasm</keyword>
<dbReference type="RefSeq" id="WP_251933306.1">
    <property type="nucleotide sequence ID" value="NZ_CP098747.1"/>
</dbReference>
<evidence type="ECO:0000256" key="8">
    <source>
        <dbReference type="ARBA" id="ARBA00022723"/>
    </source>
</evidence>
<evidence type="ECO:0000256" key="3">
    <source>
        <dbReference type="ARBA" id="ARBA00005493"/>
    </source>
</evidence>
<keyword evidence="10 15" id="KW-0408">Iron</keyword>
<comment type="pathway">
    <text evidence="2 15">Porphyrin-containing compound metabolism; protoporphyrin-IX biosynthesis; protoporphyrinogen-IX from coproporphyrinogen-III (AdoMet route): step 1/1.</text>
</comment>
<dbReference type="InterPro" id="IPR058240">
    <property type="entry name" value="rSAM_sf"/>
</dbReference>
<comment type="subcellular location">
    <subcellularLocation>
        <location evidence="1 15">Cytoplasm</location>
    </subcellularLocation>
</comment>
<dbReference type="PIRSF" id="PIRSF000167">
    <property type="entry name" value="HemN"/>
    <property type="match status" value="1"/>
</dbReference>
<dbReference type="SFLD" id="SFLDG01065">
    <property type="entry name" value="anaerobic_coproporphyrinogen-I"/>
    <property type="match status" value="1"/>
</dbReference>
<dbReference type="SMART" id="SM00729">
    <property type="entry name" value="Elp3"/>
    <property type="match status" value="1"/>
</dbReference>
<dbReference type="InterPro" id="IPR007197">
    <property type="entry name" value="rSAM"/>
</dbReference>
<evidence type="ECO:0000256" key="13">
    <source>
        <dbReference type="ARBA" id="ARBA00024295"/>
    </source>
</evidence>
<dbReference type="EC" id="1.3.98.3" evidence="15"/>
<dbReference type="PANTHER" id="PTHR13932:SF6">
    <property type="entry name" value="OXYGEN-INDEPENDENT COPROPORPHYRINOGEN III OXIDASE"/>
    <property type="match status" value="1"/>
</dbReference>
<dbReference type="Pfam" id="PF06969">
    <property type="entry name" value="HemN_C"/>
    <property type="match status" value="1"/>
</dbReference>
<dbReference type="Gene3D" id="3.80.30.20">
    <property type="entry name" value="tm_1862 like domain"/>
    <property type="match status" value="1"/>
</dbReference>
<keyword evidence="7 15" id="KW-0949">S-adenosyl-L-methionine</keyword>
<evidence type="ECO:0000256" key="14">
    <source>
        <dbReference type="ARBA" id="ARBA00048321"/>
    </source>
</evidence>
<evidence type="ECO:0000256" key="9">
    <source>
        <dbReference type="ARBA" id="ARBA00023002"/>
    </source>
</evidence>
<reference evidence="17" key="1">
    <citation type="submission" date="2022-06" db="EMBL/GenBank/DDBJ databases">
        <title>Sneathiella actinostolidae sp. nov., isolated from a sea anemonein the Western Pacific Ocean.</title>
        <authorList>
            <person name="Wei M.J."/>
        </authorList>
    </citation>
    <scope>NUCLEOTIDE SEQUENCE</scope>
    <source>
        <strain evidence="17">PHK-P5</strain>
    </source>
</reference>
<comment type="subunit">
    <text evidence="4">Monomer.</text>
</comment>
<evidence type="ECO:0000256" key="2">
    <source>
        <dbReference type="ARBA" id="ARBA00004785"/>
    </source>
</evidence>
<dbReference type="NCBIfam" id="TIGR00538">
    <property type="entry name" value="hemN"/>
    <property type="match status" value="1"/>
</dbReference>
<keyword evidence="18" id="KW-1185">Reference proteome</keyword>
<keyword evidence="12 15" id="KW-0627">Porphyrin biosynthesis</keyword>
<comment type="cofactor">
    <cofactor evidence="15">
        <name>[4Fe-4S] cluster</name>
        <dbReference type="ChEBI" id="CHEBI:49883"/>
    </cofactor>
    <text evidence="15">Binds 1 [4Fe-4S] cluster. The cluster is coordinated with 3 cysteines and an exchangeable S-adenosyl-L-methionine.</text>
</comment>
<dbReference type="InterPro" id="IPR010723">
    <property type="entry name" value="HemN_C"/>
</dbReference>
<dbReference type="PANTHER" id="PTHR13932">
    <property type="entry name" value="COPROPORPHYRINIGEN III OXIDASE"/>
    <property type="match status" value="1"/>
</dbReference>
<dbReference type="SUPFAM" id="SSF102114">
    <property type="entry name" value="Radical SAM enzymes"/>
    <property type="match status" value="1"/>
</dbReference>
<evidence type="ECO:0000313" key="18">
    <source>
        <dbReference type="Proteomes" id="UP001056291"/>
    </source>
</evidence>
<evidence type="ECO:0000313" key="17">
    <source>
        <dbReference type="EMBL" id="USG60425.1"/>
    </source>
</evidence>
<keyword evidence="8 15" id="KW-0479">Metal-binding</keyword>
<dbReference type="EMBL" id="CP098747">
    <property type="protein sequence ID" value="USG60425.1"/>
    <property type="molecule type" value="Genomic_DNA"/>
</dbReference>
<dbReference type="GO" id="GO:0051989">
    <property type="term" value="F:coproporphyrinogen dehydrogenase activity"/>
    <property type="evidence" value="ECO:0007669"/>
    <property type="project" value="UniProtKB-EC"/>
</dbReference>
<keyword evidence="9 15" id="KW-0560">Oxidoreductase</keyword>
<dbReference type="SFLD" id="SFLDS00029">
    <property type="entry name" value="Radical_SAM"/>
    <property type="match status" value="1"/>
</dbReference>
<evidence type="ECO:0000256" key="7">
    <source>
        <dbReference type="ARBA" id="ARBA00022691"/>
    </source>
</evidence>
<dbReference type="PROSITE" id="PS51918">
    <property type="entry name" value="RADICAL_SAM"/>
    <property type="match status" value="1"/>
</dbReference>
<dbReference type="InterPro" id="IPR034505">
    <property type="entry name" value="Coproporphyrinogen-III_oxidase"/>
</dbReference>
<evidence type="ECO:0000256" key="5">
    <source>
        <dbReference type="ARBA" id="ARBA00022485"/>
    </source>
</evidence>
<evidence type="ECO:0000256" key="4">
    <source>
        <dbReference type="ARBA" id="ARBA00011245"/>
    </source>
</evidence>
<comment type="function">
    <text evidence="13">Involved in the heme biosynthesis. Catalyzes the anaerobic oxidative decarboxylation of propionate groups of rings A and B of coproporphyrinogen III to yield the vinyl groups in protoporphyrinogen IX.</text>
</comment>
<evidence type="ECO:0000256" key="1">
    <source>
        <dbReference type="ARBA" id="ARBA00004496"/>
    </source>
</evidence>
<comment type="catalytic activity">
    <reaction evidence="14 15">
        <text>coproporphyrinogen III + 2 S-adenosyl-L-methionine = protoporphyrinogen IX + 2 5'-deoxyadenosine + 2 L-methionine + 2 CO2</text>
        <dbReference type="Rhea" id="RHEA:15425"/>
        <dbReference type="ChEBI" id="CHEBI:16526"/>
        <dbReference type="ChEBI" id="CHEBI:17319"/>
        <dbReference type="ChEBI" id="CHEBI:57307"/>
        <dbReference type="ChEBI" id="CHEBI:57309"/>
        <dbReference type="ChEBI" id="CHEBI:57844"/>
        <dbReference type="ChEBI" id="CHEBI:59789"/>
        <dbReference type="EC" id="1.3.98.3"/>
    </reaction>
</comment>
<evidence type="ECO:0000256" key="6">
    <source>
        <dbReference type="ARBA" id="ARBA00022490"/>
    </source>
</evidence>
<gene>
    <name evidence="17" type="primary">hemN</name>
    <name evidence="17" type="ORF">NBZ79_14735</name>
</gene>
<name>A0ABY4VZR6_9PROT</name>
<evidence type="ECO:0000256" key="11">
    <source>
        <dbReference type="ARBA" id="ARBA00023014"/>
    </source>
</evidence>
<keyword evidence="11 15" id="KW-0411">Iron-sulfur</keyword>
<dbReference type="Pfam" id="PF04055">
    <property type="entry name" value="Radical_SAM"/>
    <property type="match status" value="1"/>
</dbReference>
<organism evidence="17 18">
    <name type="scientific">Sneathiella marina</name>
    <dbReference type="NCBI Taxonomy" id="2950108"/>
    <lineage>
        <taxon>Bacteria</taxon>
        <taxon>Pseudomonadati</taxon>
        <taxon>Pseudomonadota</taxon>
        <taxon>Alphaproteobacteria</taxon>
        <taxon>Sneathiellales</taxon>
        <taxon>Sneathiellaceae</taxon>
        <taxon>Sneathiella</taxon>
    </lineage>
</organism>
<comment type="similarity">
    <text evidence="3 15">Belongs to the anaerobic coproporphyrinogen-III oxidase family.</text>
</comment>
<proteinExistence type="inferred from homology"/>
<protein>
    <recommendedName>
        <fullName evidence="15">Coproporphyrinogen-III oxidase</fullName>
        <ecNumber evidence="15">1.3.98.3</ecNumber>
    </recommendedName>
</protein>
<feature type="domain" description="Radical SAM core" evidence="16">
    <location>
        <begin position="41"/>
        <end position="283"/>
    </location>
</feature>
<sequence length="449" mass="50130">MTAALKKRLAQSVPRYTSYPTAPHFSPAIDARIYRQWLSELDPNTPLSIYVHVPFCRKMCWYCGCHTKVTAKYDPIAAYVDAMRTEIGLLASALPGKFSISHIHWGGGTPTILSPTDFGNIMRLFEDHFDFTDTAEKAIEIDPRTLDAPMIEALATAGINRASLGVQDFSPIVQNAINRVQPFETTKAVTEDLRRAGISNINFDLMYGLPLQSEADVRHTVDLAHSLSPDRIALFGYAHVPWMKSHMKMIQDQDLPDGPQRLAQATAAADRLTSLGYQKIGLDHFATEKDDLTTVREEGTLSRNFQGYTTDNAETLIGIGASSIGSLPGGYVQNVVPMHAYEETVQNGEFPVSKGIELNLSDKVRRHIIERLMCDLEVDLNSVSRLYQIPVSEFREELSELSEFENEGLVDITFNRLKVTDTGRLFVRTICSVFDQYLNQGLARHSKAV</sequence>